<gene>
    <name evidence="3" type="ORF">CAPTEDRAFT_214864</name>
</gene>
<evidence type="ECO:0000259" key="2">
    <source>
        <dbReference type="PROSITE" id="PS50041"/>
    </source>
</evidence>
<reference evidence="5" key="1">
    <citation type="submission" date="2012-12" db="EMBL/GenBank/DDBJ databases">
        <authorList>
            <person name="Hellsten U."/>
            <person name="Grimwood J."/>
            <person name="Chapman J.A."/>
            <person name="Shapiro H."/>
            <person name="Aerts A."/>
            <person name="Otillar R.P."/>
            <person name="Terry A.Y."/>
            <person name="Boore J.L."/>
            <person name="Simakov O."/>
            <person name="Marletaz F."/>
            <person name="Cho S.-J."/>
            <person name="Edsinger-Gonzales E."/>
            <person name="Havlak P."/>
            <person name="Kuo D.-H."/>
            <person name="Larsson T."/>
            <person name="Lv J."/>
            <person name="Arendt D."/>
            <person name="Savage R."/>
            <person name="Osoegawa K."/>
            <person name="de Jong P."/>
            <person name="Lindberg D.R."/>
            <person name="Seaver E.C."/>
            <person name="Weisblat D.A."/>
            <person name="Putnam N.H."/>
            <person name="Grigoriev I.V."/>
            <person name="Rokhsar D.S."/>
        </authorList>
    </citation>
    <scope>NUCLEOTIDE SEQUENCE</scope>
    <source>
        <strain evidence="5">I ESC-2004</strain>
    </source>
</reference>
<dbReference type="InterPro" id="IPR050111">
    <property type="entry name" value="C-type_lectin/snaclec_domain"/>
</dbReference>
<dbReference type="AlphaFoldDB" id="R7UB22"/>
<name>R7UB22_CAPTE</name>
<evidence type="ECO:0000256" key="1">
    <source>
        <dbReference type="SAM" id="SignalP"/>
    </source>
</evidence>
<dbReference type="PANTHER" id="PTHR22803">
    <property type="entry name" value="MANNOSE, PHOSPHOLIPASE, LECTIN RECEPTOR RELATED"/>
    <property type="match status" value="1"/>
</dbReference>
<dbReference type="EnsemblMetazoa" id="CapteT214864">
    <property type="protein sequence ID" value="CapteP214864"/>
    <property type="gene ID" value="CapteG214864"/>
</dbReference>
<keyword evidence="5" id="KW-1185">Reference proteome</keyword>
<keyword evidence="1" id="KW-0732">Signal</keyword>
<dbReference type="Pfam" id="PF00059">
    <property type="entry name" value="Lectin_C"/>
    <property type="match status" value="1"/>
</dbReference>
<feature type="chain" id="PRO_5008787834" description="C-type lectin domain-containing protein" evidence="1">
    <location>
        <begin position="19"/>
        <end position="153"/>
    </location>
</feature>
<feature type="signal peptide" evidence="1">
    <location>
        <begin position="1"/>
        <end position="18"/>
    </location>
</feature>
<dbReference type="InterPro" id="IPR001304">
    <property type="entry name" value="C-type_lectin-like"/>
</dbReference>
<reference evidence="4" key="3">
    <citation type="submission" date="2015-06" db="UniProtKB">
        <authorList>
            <consortium name="EnsemblMetazoa"/>
        </authorList>
    </citation>
    <scope>IDENTIFICATION</scope>
</reference>
<dbReference type="Gene3D" id="3.10.100.10">
    <property type="entry name" value="Mannose-Binding Protein A, subunit A"/>
    <property type="match status" value="1"/>
</dbReference>
<dbReference type="CDD" id="cd00037">
    <property type="entry name" value="CLECT"/>
    <property type="match status" value="1"/>
</dbReference>
<evidence type="ECO:0000313" key="5">
    <source>
        <dbReference type="Proteomes" id="UP000014760"/>
    </source>
</evidence>
<dbReference type="EMBL" id="AMQN01009479">
    <property type="status" value="NOT_ANNOTATED_CDS"/>
    <property type="molecule type" value="Genomic_DNA"/>
</dbReference>
<sequence>MKILVAFAFVLFGDLAFGVYSRACDLVWKLPSGKKSCYFFFEGWRPWYMAQIECELYGMHLIALEAEGELEVITQYLKKESKLGTEWLTGGIRLGRTNDFQWSPGNTPIISGWNEGEPNNYKNQGEDRVSLKNGGINDVTGLVSCPYICEYDY</sequence>
<accession>R7UB22</accession>
<dbReference type="PROSITE" id="PS50041">
    <property type="entry name" value="C_TYPE_LECTIN_2"/>
    <property type="match status" value="1"/>
</dbReference>
<evidence type="ECO:0000313" key="3">
    <source>
        <dbReference type="EMBL" id="ELU00988.1"/>
    </source>
</evidence>
<protein>
    <recommendedName>
        <fullName evidence="2">C-type lectin domain-containing protein</fullName>
    </recommendedName>
</protein>
<proteinExistence type="predicted"/>
<organism evidence="3">
    <name type="scientific">Capitella teleta</name>
    <name type="common">Polychaete worm</name>
    <dbReference type="NCBI Taxonomy" id="283909"/>
    <lineage>
        <taxon>Eukaryota</taxon>
        <taxon>Metazoa</taxon>
        <taxon>Spiralia</taxon>
        <taxon>Lophotrochozoa</taxon>
        <taxon>Annelida</taxon>
        <taxon>Polychaeta</taxon>
        <taxon>Sedentaria</taxon>
        <taxon>Scolecida</taxon>
        <taxon>Capitellidae</taxon>
        <taxon>Capitella</taxon>
    </lineage>
</organism>
<dbReference type="InterPro" id="IPR016186">
    <property type="entry name" value="C-type_lectin-like/link_sf"/>
</dbReference>
<dbReference type="SUPFAM" id="SSF56436">
    <property type="entry name" value="C-type lectin-like"/>
    <property type="match status" value="1"/>
</dbReference>
<dbReference type="SMART" id="SM00034">
    <property type="entry name" value="CLECT"/>
    <property type="match status" value="1"/>
</dbReference>
<dbReference type="OrthoDB" id="6133475at2759"/>
<reference evidence="3 5" key="2">
    <citation type="journal article" date="2013" name="Nature">
        <title>Insights into bilaterian evolution from three spiralian genomes.</title>
        <authorList>
            <person name="Simakov O."/>
            <person name="Marletaz F."/>
            <person name="Cho S.J."/>
            <person name="Edsinger-Gonzales E."/>
            <person name="Havlak P."/>
            <person name="Hellsten U."/>
            <person name="Kuo D.H."/>
            <person name="Larsson T."/>
            <person name="Lv J."/>
            <person name="Arendt D."/>
            <person name="Savage R."/>
            <person name="Osoegawa K."/>
            <person name="de Jong P."/>
            <person name="Grimwood J."/>
            <person name="Chapman J.A."/>
            <person name="Shapiro H."/>
            <person name="Aerts A."/>
            <person name="Otillar R.P."/>
            <person name="Terry A.Y."/>
            <person name="Boore J.L."/>
            <person name="Grigoriev I.V."/>
            <person name="Lindberg D.R."/>
            <person name="Seaver E.C."/>
            <person name="Weisblat D.A."/>
            <person name="Putnam N.H."/>
            <person name="Rokhsar D.S."/>
        </authorList>
    </citation>
    <scope>NUCLEOTIDE SEQUENCE</scope>
    <source>
        <strain evidence="3 5">I ESC-2004</strain>
    </source>
</reference>
<dbReference type="Proteomes" id="UP000014760">
    <property type="component" value="Unassembled WGS sequence"/>
</dbReference>
<dbReference type="OMA" id="NDIPCEL"/>
<evidence type="ECO:0000313" key="4">
    <source>
        <dbReference type="EnsemblMetazoa" id="CapteP214864"/>
    </source>
</evidence>
<dbReference type="HOGENOM" id="CLU_049894_10_0_1"/>
<feature type="domain" description="C-type lectin" evidence="2">
    <location>
        <begin position="33"/>
        <end position="150"/>
    </location>
</feature>
<dbReference type="InterPro" id="IPR016187">
    <property type="entry name" value="CTDL_fold"/>
</dbReference>
<dbReference type="EMBL" id="KB305494">
    <property type="protein sequence ID" value="ELU00988.1"/>
    <property type="molecule type" value="Genomic_DNA"/>
</dbReference>